<name>A0A916J6C4_9PROT</name>
<dbReference type="Proteomes" id="UP000742786">
    <property type="component" value="Unassembled WGS sequence"/>
</dbReference>
<protein>
    <submittedName>
        <fullName evidence="2">Inner membrane protein YjeT (Clustered with HflC)</fullName>
    </submittedName>
</protein>
<dbReference type="EMBL" id="CAJQUM010000001">
    <property type="protein sequence ID" value="CAG4883236.1"/>
    <property type="molecule type" value="Genomic_DNA"/>
</dbReference>
<comment type="caution">
    <text evidence="2">The sequence shown here is derived from an EMBL/GenBank/DDBJ whole genome shotgun (WGS) entry which is preliminary data.</text>
</comment>
<keyword evidence="3" id="KW-1185">Reference proteome</keyword>
<dbReference type="PANTHER" id="PTHR38602:SF1">
    <property type="entry name" value="INNER MEMBRANE PROTEIN"/>
    <property type="match status" value="1"/>
</dbReference>
<reference evidence="2" key="1">
    <citation type="submission" date="2021-04" db="EMBL/GenBank/DDBJ databases">
        <authorList>
            <person name="Hornung B."/>
        </authorList>
    </citation>
    <scope>NUCLEOTIDE SEQUENCE</scope>
    <source>
        <strain evidence="2">G5G6</strain>
    </source>
</reference>
<gene>
    <name evidence="2" type="ORF">GTOL_11118</name>
</gene>
<feature type="transmembrane region" description="Helical" evidence="1">
    <location>
        <begin position="43"/>
        <end position="61"/>
    </location>
</feature>
<evidence type="ECO:0000256" key="1">
    <source>
        <dbReference type="SAM" id="Phobius"/>
    </source>
</evidence>
<keyword evidence="1" id="KW-0812">Transmembrane</keyword>
<keyword evidence="1" id="KW-0472">Membrane</keyword>
<dbReference type="RefSeq" id="WP_220635221.1">
    <property type="nucleotide sequence ID" value="NZ_CAJQUM010000001.1"/>
</dbReference>
<evidence type="ECO:0000313" key="3">
    <source>
        <dbReference type="Proteomes" id="UP000742786"/>
    </source>
</evidence>
<dbReference type="InterPro" id="IPR019201">
    <property type="entry name" value="DUF2065"/>
</dbReference>
<dbReference type="AlphaFoldDB" id="A0A916J6C4"/>
<organism evidence="2 3">
    <name type="scientific">Georgfuchsia toluolica</name>
    <dbReference type="NCBI Taxonomy" id="424218"/>
    <lineage>
        <taxon>Bacteria</taxon>
        <taxon>Pseudomonadati</taxon>
        <taxon>Pseudomonadota</taxon>
        <taxon>Betaproteobacteria</taxon>
        <taxon>Nitrosomonadales</taxon>
        <taxon>Sterolibacteriaceae</taxon>
        <taxon>Georgfuchsia</taxon>
    </lineage>
</organism>
<keyword evidence="1" id="KW-1133">Transmembrane helix</keyword>
<sequence>MKGSLLLAAFALMLILEGLLPFLSPQAWRNAFRRVIEMQDGQIRFIGLSSIIMGVVLLMVFR</sequence>
<dbReference type="PANTHER" id="PTHR38602">
    <property type="entry name" value="INNER MEMBRANE PROTEIN-RELATED"/>
    <property type="match status" value="1"/>
</dbReference>
<proteinExistence type="predicted"/>
<dbReference type="Pfam" id="PF09838">
    <property type="entry name" value="DUF2065"/>
    <property type="match status" value="1"/>
</dbReference>
<evidence type="ECO:0000313" key="2">
    <source>
        <dbReference type="EMBL" id="CAG4883236.1"/>
    </source>
</evidence>
<accession>A0A916J6C4</accession>